<keyword evidence="6" id="KW-1003">Cell membrane</keyword>
<dbReference type="AlphaFoldDB" id="A0A1D2QN29"/>
<feature type="transmembrane region" description="Helical" evidence="6">
    <location>
        <begin position="232"/>
        <end position="248"/>
    </location>
</feature>
<feature type="transmembrane region" description="Helical" evidence="6">
    <location>
        <begin position="121"/>
        <end position="140"/>
    </location>
</feature>
<feature type="transmembrane region" description="Helical" evidence="6">
    <location>
        <begin position="313"/>
        <end position="331"/>
    </location>
</feature>
<feature type="transmembrane region" description="Helical" evidence="6">
    <location>
        <begin position="147"/>
        <end position="167"/>
    </location>
</feature>
<gene>
    <name evidence="7" type="ORF">AB835_11130</name>
</gene>
<evidence type="ECO:0000256" key="2">
    <source>
        <dbReference type="ARBA" id="ARBA00009142"/>
    </source>
</evidence>
<dbReference type="GO" id="GO:0005886">
    <property type="term" value="C:plasma membrane"/>
    <property type="evidence" value="ECO:0007669"/>
    <property type="project" value="UniProtKB-SubCell"/>
</dbReference>
<dbReference type="InterPro" id="IPR002781">
    <property type="entry name" value="TM_pro_TauE-like"/>
</dbReference>
<dbReference type="PANTHER" id="PTHR31154:SF4">
    <property type="entry name" value="MEMBRANE TRANSPORTER PROTEIN"/>
    <property type="match status" value="1"/>
</dbReference>
<feature type="transmembrane region" description="Helical" evidence="6">
    <location>
        <begin position="187"/>
        <end position="220"/>
    </location>
</feature>
<comment type="caution">
    <text evidence="6">Lacks conserved residue(s) required for the propagation of feature annotation.</text>
</comment>
<comment type="similarity">
    <text evidence="2 6">Belongs to the 4-toluene sulfonate uptake permease (TSUP) (TC 2.A.102) family.</text>
</comment>
<evidence type="ECO:0000256" key="4">
    <source>
        <dbReference type="ARBA" id="ARBA00022989"/>
    </source>
</evidence>
<evidence type="ECO:0000256" key="3">
    <source>
        <dbReference type="ARBA" id="ARBA00022692"/>
    </source>
</evidence>
<evidence type="ECO:0000256" key="5">
    <source>
        <dbReference type="ARBA" id="ARBA00023136"/>
    </source>
</evidence>
<comment type="caution">
    <text evidence="7">The sequence shown here is derived from an EMBL/GenBank/DDBJ whole genome shotgun (WGS) entry which is preliminary data.</text>
</comment>
<keyword evidence="4 6" id="KW-1133">Transmembrane helix</keyword>
<sequence>MLFRHTLNCKIKSTNTIVLKQFLRYRFLIVLFFWCSAMTIGHRWGLFNEHFFMSVTMSFGAFIAGSTSEGGGAVAFPVMTIFAGISPPVARDFSMMIQSVGMSAAALTITTNSIIVEWRAIRFAMMGGCLGMFLGLEWLSPLLPPPVVKLFFVSLWLAFACVLVLRLKMPLQDAIQEKISNFSKLDILRLMCVGFIGGVITSLSGSGLDIVTFLLLVLFYNINEKVATPTSVVLMAGISIIGFAWRASPFTAPIATESWNYWWVCVPIVVVFAPLGATFIQKRSRHFIVMLLFISILVQFIGAQILVPESKELAGFSILTFASTLLFLWLLNRNLFKKYRSHSVQKSLLQE</sequence>
<keyword evidence="5 6" id="KW-0472">Membrane</keyword>
<evidence type="ECO:0000313" key="7">
    <source>
        <dbReference type="EMBL" id="ODS22989.1"/>
    </source>
</evidence>
<feature type="transmembrane region" description="Helical" evidence="6">
    <location>
        <begin position="95"/>
        <end position="115"/>
    </location>
</feature>
<feature type="transmembrane region" description="Helical" evidence="6">
    <location>
        <begin position="287"/>
        <end position="307"/>
    </location>
</feature>
<organism evidence="7 8">
    <name type="scientific">Candidatus Endobugula sertula</name>
    <name type="common">Bugula neritina bacterial symbiont</name>
    <dbReference type="NCBI Taxonomy" id="62101"/>
    <lineage>
        <taxon>Bacteria</taxon>
        <taxon>Pseudomonadati</taxon>
        <taxon>Pseudomonadota</taxon>
        <taxon>Gammaproteobacteria</taxon>
        <taxon>Cellvibrionales</taxon>
        <taxon>Cellvibrionaceae</taxon>
        <taxon>Candidatus Endobugula</taxon>
    </lineage>
</organism>
<feature type="transmembrane region" description="Helical" evidence="6">
    <location>
        <begin position="27"/>
        <end position="47"/>
    </location>
</feature>
<dbReference type="STRING" id="62101.AB835_11130"/>
<dbReference type="Proteomes" id="UP000242502">
    <property type="component" value="Unassembled WGS sequence"/>
</dbReference>
<dbReference type="PANTHER" id="PTHR31154">
    <property type="entry name" value="MEMBRANE TRANSPORTER PROTEIN"/>
    <property type="match status" value="1"/>
</dbReference>
<protein>
    <recommendedName>
        <fullName evidence="6">Probable membrane transporter protein</fullName>
    </recommendedName>
</protein>
<reference evidence="7 8" key="1">
    <citation type="journal article" date="2016" name="Appl. Environ. Microbiol.">
        <title>Lack of Overt Genome Reduction in the Bryostatin-Producing Bryozoan Symbiont "Candidatus Endobugula sertula".</title>
        <authorList>
            <person name="Miller I.J."/>
            <person name="Vanee N."/>
            <person name="Fong S.S."/>
            <person name="Lim-Fong G.E."/>
            <person name="Kwan J.C."/>
        </authorList>
    </citation>
    <scope>NUCLEOTIDE SEQUENCE [LARGE SCALE GENOMIC DNA]</scope>
    <source>
        <strain evidence="7">AB1-4</strain>
    </source>
</reference>
<dbReference type="EMBL" id="MDLC01000043">
    <property type="protein sequence ID" value="ODS22989.1"/>
    <property type="molecule type" value="Genomic_DNA"/>
</dbReference>
<proteinExistence type="inferred from homology"/>
<comment type="subcellular location">
    <subcellularLocation>
        <location evidence="6">Cell membrane</location>
        <topology evidence="6">Multi-pass membrane protein</topology>
    </subcellularLocation>
    <subcellularLocation>
        <location evidence="1">Membrane</location>
        <topology evidence="1">Multi-pass membrane protein</topology>
    </subcellularLocation>
</comment>
<accession>A0A1D2QN29</accession>
<keyword evidence="3 6" id="KW-0812">Transmembrane</keyword>
<evidence type="ECO:0000256" key="1">
    <source>
        <dbReference type="ARBA" id="ARBA00004141"/>
    </source>
</evidence>
<feature type="transmembrane region" description="Helical" evidence="6">
    <location>
        <begin position="260"/>
        <end position="280"/>
    </location>
</feature>
<feature type="transmembrane region" description="Helical" evidence="6">
    <location>
        <begin position="59"/>
        <end position="83"/>
    </location>
</feature>
<dbReference type="Pfam" id="PF01925">
    <property type="entry name" value="TauE"/>
    <property type="match status" value="1"/>
</dbReference>
<name>A0A1D2QN29_9GAMM</name>
<evidence type="ECO:0000256" key="6">
    <source>
        <dbReference type="RuleBase" id="RU363041"/>
    </source>
</evidence>
<evidence type="ECO:0000313" key="8">
    <source>
        <dbReference type="Proteomes" id="UP000242502"/>
    </source>
</evidence>